<keyword evidence="3" id="KW-1185">Reference proteome</keyword>
<dbReference type="EMBL" id="QJNU01000054">
    <property type="protein sequence ID" value="RYP08852.1"/>
    <property type="molecule type" value="Genomic_DNA"/>
</dbReference>
<evidence type="ECO:0000313" key="3">
    <source>
        <dbReference type="Proteomes" id="UP000293360"/>
    </source>
</evidence>
<proteinExistence type="predicted"/>
<evidence type="ECO:0000313" key="2">
    <source>
        <dbReference type="EMBL" id="RYP08852.1"/>
    </source>
</evidence>
<protein>
    <recommendedName>
        <fullName evidence="1">2EXR domain-containing protein</fullName>
    </recommendedName>
</protein>
<organism evidence="2 3">
    <name type="scientific">Monosporascus ibericus</name>
    <dbReference type="NCBI Taxonomy" id="155417"/>
    <lineage>
        <taxon>Eukaryota</taxon>
        <taxon>Fungi</taxon>
        <taxon>Dikarya</taxon>
        <taxon>Ascomycota</taxon>
        <taxon>Pezizomycotina</taxon>
        <taxon>Sordariomycetes</taxon>
        <taxon>Xylariomycetidae</taxon>
        <taxon>Xylariales</taxon>
        <taxon>Xylariales incertae sedis</taxon>
        <taxon>Monosporascus</taxon>
    </lineage>
</organism>
<accession>A0A4Q4TQD5</accession>
<dbReference type="AlphaFoldDB" id="A0A4Q4TQD5"/>
<sequence>MSRVPENIQELHATYLARAEHTNGKILEFAQVLGETLEVALVSRAAIRETLRQTLTELARVIRFARLLAPPVNEEIDEQARRGRFPIRALDPPCVNSVLHEKDVLERELGSLLARTRISDGEFPCFPLLPTEIRRSIWKYACINEARGRCIIVALYMKRVLLTDNLKMNPEYDTFIYGVRYDPNKSAPGKRYSRFATQLIYGSALLSRSRTLGNDFVRRLLPDNPELKGARKFFLNAGSASSFLDVA</sequence>
<name>A0A4Q4TQD5_9PEZI</name>
<feature type="domain" description="2EXR" evidence="1">
    <location>
        <begin position="123"/>
        <end position="156"/>
    </location>
</feature>
<gene>
    <name evidence="2" type="ORF">DL764_001649</name>
</gene>
<dbReference type="InterPro" id="IPR045518">
    <property type="entry name" value="2EXR"/>
</dbReference>
<dbReference type="Proteomes" id="UP000293360">
    <property type="component" value="Unassembled WGS sequence"/>
</dbReference>
<dbReference type="OrthoDB" id="4713558at2759"/>
<comment type="caution">
    <text evidence="2">The sequence shown here is derived from an EMBL/GenBank/DDBJ whole genome shotgun (WGS) entry which is preliminary data.</text>
</comment>
<evidence type="ECO:0000259" key="1">
    <source>
        <dbReference type="Pfam" id="PF20150"/>
    </source>
</evidence>
<reference evidence="2 3" key="1">
    <citation type="submission" date="2018-06" db="EMBL/GenBank/DDBJ databases">
        <title>Complete Genomes of Monosporascus.</title>
        <authorList>
            <person name="Robinson A.J."/>
            <person name="Natvig D.O."/>
        </authorList>
    </citation>
    <scope>NUCLEOTIDE SEQUENCE [LARGE SCALE GENOMIC DNA]</scope>
    <source>
        <strain evidence="2 3">CBS 110550</strain>
    </source>
</reference>
<dbReference type="Pfam" id="PF20150">
    <property type="entry name" value="2EXR"/>
    <property type="match status" value="1"/>
</dbReference>